<evidence type="ECO:0000313" key="2">
    <source>
        <dbReference type="Proteomes" id="UP000694856"/>
    </source>
</evidence>
<dbReference type="AlphaFoldDB" id="A0A8B8SBG9"/>
<reference evidence="3" key="1">
    <citation type="submission" date="2025-08" db="UniProtKB">
        <authorList>
            <consortium name="RefSeq"/>
        </authorList>
    </citation>
    <scope>IDENTIFICATION</scope>
    <source>
        <tissue evidence="3">Ear skin</tissue>
    </source>
</reference>
<sequence length="285" mass="30623">MNDAFKGNSKAELPRCVQRRGRANSTSAACLRGKPWALAVSACFLSSRHQIQEDVCLENTQIQGTLLAPFQSSRTWVSLANRRSPFPGGRGDVLDAKPTAAHARPGGVEFPDHSHREKATSAEIPHEEVGSPREVLALLVNVARGLASHVTKEAAEPPTCRSCGTAPPPAGPGELRVPRGAPAGGRGEIPPRWPTDTAAVAGSLLLNHQLFLSLIPTSMKKTRQLRLGPDASVNDLSYQALNRSALKRLCLRLLKRVLSQNDLRSLGTEEPSCVSEPDRWGCAAM</sequence>
<evidence type="ECO:0000313" key="3">
    <source>
        <dbReference type="RefSeq" id="XP_032327104.1"/>
    </source>
</evidence>
<organism evidence="2 3">
    <name type="scientific">Camelus ferus</name>
    <name type="common">Wild bactrian camel</name>
    <name type="synonym">Camelus bactrianus ferus</name>
    <dbReference type="NCBI Taxonomy" id="419612"/>
    <lineage>
        <taxon>Eukaryota</taxon>
        <taxon>Metazoa</taxon>
        <taxon>Chordata</taxon>
        <taxon>Craniata</taxon>
        <taxon>Vertebrata</taxon>
        <taxon>Euteleostomi</taxon>
        <taxon>Mammalia</taxon>
        <taxon>Eutheria</taxon>
        <taxon>Laurasiatheria</taxon>
        <taxon>Artiodactyla</taxon>
        <taxon>Tylopoda</taxon>
        <taxon>Camelidae</taxon>
        <taxon>Camelus</taxon>
    </lineage>
</organism>
<dbReference type="GeneID" id="116660865"/>
<feature type="region of interest" description="Disordered" evidence="1">
    <location>
        <begin position="152"/>
        <end position="191"/>
    </location>
</feature>
<dbReference type="KEGG" id="cfr:116660865"/>
<protein>
    <submittedName>
        <fullName evidence="3">Uncharacterized protein LOC116660865</fullName>
    </submittedName>
</protein>
<dbReference type="RefSeq" id="XP_032327104.1">
    <property type="nucleotide sequence ID" value="XM_032471213.1"/>
</dbReference>
<gene>
    <name evidence="3" type="primary">LOC116660865</name>
</gene>
<evidence type="ECO:0000256" key="1">
    <source>
        <dbReference type="SAM" id="MobiDB-lite"/>
    </source>
</evidence>
<keyword evidence="2" id="KW-1185">Reference proteome</keyword>
<name>A0A8B8SBG9_CAMFR</name>
<proteinExistence type="predicted"/>
<accession>A0A8B8SBG9</accession>
<dbReference type="Proteomes" id="UP000694856">
    <property type="component" value="Chromosome 32"/>
</dbReference>